<reference evidence="2 3" key="1">
    <citation type="submission" date="2017-12" db="EMBL/GenBank/DDBJ databases">
        <title>Genomic Encyclopedia of Type Strains, Phase III (KMG-III): the genomes of soil and plant-associated and newly described type strains.</title>
        <authorList>
            <person name="Whitman W."/>
        </authorList>
    </citation>
    <scope>NUCLEOTIDE SEQUENCE [LARGE SCALE GENOMIC DNA]</scope>
    <source>
        <strain evidence="2 3">LP43</strain>
    </source>
</reference>
<dbReference type="RefSeq" id="WP_101443088.1">
    <property type="nucleotide sequence ID" value="NZ_PJMU01000001.1"/>
</dbReference>
<comment type="caution">
    <text evidence="2">The sequence shown here is derived from an EMBL/GenBank/DDBJ whole genome shotgun (WGS) entry which is preliminary data.</text>
</comment>
<organism evidence="2 3">
    <name type="scientific">Pontibacter ramchanderi</name>
    <dbReference type="NCBI Taxonomy" id="1179743"/>
    <lineage>
        <taxon>Bacteria</taxon>
        <taxon>Pseudomonadati</taxon>
        <taxon>Bacteroidota</taxon>
        <taxon>Cytophagia</taxon>
        <taxon>Cytophagales</taxon>
        <taxon>Hymenobacteraceae</taxon>
        <taxon>Pontibacter</taxon>
    </lineage>
</organism>
<feature type="domain" description="NACHT" evidence="1">
    <location>
        <begin position="59"/>
        <end position="209"/>
    </location>
</feature>
<protein>
    <submittedName>
        <fullName evidence="2">NACHT domain-containing protein</fullName>
    </submittedName>
</protein>
<gene>
    <name evidence="2" type="ORF">BD749_0843</name>
</gene>
<evidence type="ECO:0000259" key="1">
    <source>
        <dbReference type="Pfam" id="PF05729"/>
    </source>
</evidence>
<name>A0A2N3V2P0_9BACT</name>
<dbReference type="EMBL" id="PJMU01000001">
    <property type="protein sequence ID" value="PKV75895.1"/>
    <property type="molecule type" value="Genomic_DNA"/>
</dbReference>
<dbReference type="Proteomes" id="UP000233782">
    <property type="component" value="Unassembled WGS sequence"/>
</dbReference>
<dbReference type="InterPro" id="IPR007111">
    <property type="entry name" value="NACHT_NTPase"/>
</dbReference>
<dbReference type="OrthoDB" id="8450256at2"/>
<dbReference type="Pfam" id="PF05729">
    <property type="entry name" value="NACHT"/>
    <property type="match status" value="1"/>
</dbReference>
<dbReference type="SUPFAM" id="SSF52540">
    <property type="entry name" value="P-loop containing nucleoside triphosphate hydrolases"/>
    <property type="match status" value="1"/>
</dbReference>
<dbReference type="InterPro" id="IPR027417">
    <property type="entry name" value="P-loop_NTPase"/>
</dbReference>
<evidence type="ECO:0000313" key="2">
    <source>
        <dbReference type="EMBL" id="PKV75895.1"/>
    </source>
</evidence>
<keyword evidence="3" id="KW-1185">Reference proteome</keyword>
<evidence type="ECO:0000313" key="3">
    <source>
        <dbReference type="Proteomes" id="UP000233782"/>
    </source>
</evidence>
<dbReference type="Gene3D" id="3.40.50.300">
    <property type="entry name" value="P-loop containing nucleotide triphosphate hydrolases"/>
    <property type="match status" value="1"/>
</dbReference>
<proteinExistence type="predicted"/>
<sequence>MSSNFIQPSLVHNLTIDEALKPKEDKLDIDWYLSKKEAQKPNFTWDDLFGNDSSSIRAMVLGEPGSGKSTLLKQIFKQAGIRQKEAAFIPLTSVEKDMRAAIEDALQVDATHSEETDEGTRYRTKNFKLENESSCIVCFDALDEVSEHAFNRVIDQIKSFCNDYPDITILVSCRKHYLSHSHAKLRQLENFSFISVLPFNTTQIREFLKGELGAKATPDTIEAILQKSTTNAGNSILTTPRYLKVFSDLLSSTSLEKVLDLKRADLFEKAIYHKLETEILKENQKGDKSIKPNEGIITKRVLEKLALVMEIYQRNKITKEELVTFMDETSSNTNLIFLNHLDIDIFITRVLKNIEDNLEFDNTEFQEYLAAKELLRLGRKSQILYDLIIEPNFQHIHRNWYDVLRYVVEIEPAQVVPLIEHLNLKGKNPIADDFFRLFSTIEASQLNEEQKRIVFNGIFSYFQKSTFYLGYEQAAKLSQFFIPANHEMLHSEHAQAKSDQNNRRLLNITIAVYYLLEGGCLTREETLLWRKILLDQSNISSQKLLQTNSLRALRKFKDIALFEQLNDTIASSEQEVQEVFLFSCCEVAPDSSYTLEKVVTYLKQNREHAERLLTSITGSSSLTFIFNEMLKDEVMLRNVTENFSGYSYHSFENIMKAWNEELEAAIKDLLTHLLTKDRNYLYNAESFIKQMVTLLCQKQETYFFEFLRLLPSEAFYSSYEELLARLLKPHQVDNFVQLLKSSRHREFLAKSVLRRVRYVDNPLGEDVYTAGREHFPEMYEAWDAAPSEDNFLQQRVQSDYKRFQDELGTEDGAFNPEVFSTFYNNMQSLQPLVQEAELQRLKKNLLFIFSSLKVANYRIMVTQVTDTSKNIHASNRYFFSFGLYIRLALDLGLAQELAPYRSKIISYLAVASAKEIELIVEHLGEFTDEDIQQLLDFCSGRTDDLLISSPRGFLKMVEIVQRQELIPILRAFVEEPKLHPYEKEEALECLGRVFPDKQYLQHIFDTNVNGQNLSFARIANAYLISKFKDKSATEWRFDQAKNWRDNPGENGIYIRDWELEAFGPSYFACAYNAIDPYLIPFFQDLLVYTITIRKEAKHLAYSNYLQNAIYLYYDNLKALGSYVYLKDLKKFIDSLPPSSQETGFEQLLRNLELQYIEHIGAPDNMADCVKRYNELKAKTYLPITSVLELRHVIEEVLNGDVTTFIHQEGFYRSIATITGNAASSKGKASHVSEDTIQKTLKVQIENGLLKRGFRHADIIREAQLYDDKRLDLLVSYGFIGPVMLELKLLHNREVTDAKVRIDYKEKLKQYLAGSHSSYGFYVLFKVKKSLSADNAYQKLKEEYKDLEAVTVKKIDCLN</sequence>
<accession>A0A2N3V2P0</accession>